<dbReference type="PANTHER" id="PTHR31896">
    <property type="entry name" value="FAMILY REGULATORY PROTEIN, PUTATIVE (AFU_ORTHOLOGUE AFUA_3G14730)-RELATED"/>
    <property type="match status" value="1"/>
</dbReference>
<evidence type="ECO:0000313" key="3">
    <source>
        <dbReference type="Proteomes" id="UP000836841"/>
    </source>
</evidence>
<name>A0AAU9SEM0_THLAR</name>
<keyword evidence="3" id="KW-1185">Reference proteome</keyword>
<dbReference type="EMBL" id="OU466861">
    <property type="protein sequence ID" value="CAH2064493.1"/>
    <property type="molecule type" value="Genomic_DNA"/>
</dbReference>
<keyword evidence="1" id="KW-0808">Transferase</keyword>
<protein>
    <submittedName>
        <fullName evidence="2">Uncharacterized protein</fullName>
    </submittedName>
</protein>
<dbReference type="GO" id="GO:0016740">
    <property type="term" value="F:transferase activity"/>
    <property type="evidence" value="ECO:0007669"/>
    <property type="project" value="UniProtKB-KW"/>
</dbReference>
<accession>A0AAU9SEM0</accession>
<dbReference type="PANTHER" id="PTHR31896:SF31">
    <property type="entry name" value="HXXXD-TYPE ACYL-TRANSFERASE FAMILY PROTEIN"/>
    <property type="match status" value="1"/>
</dbReference>
<dbReference type="InterPro" id="IPR023213">
    <property type="entry name" value="CAT-like_dom_sf"/>
</dbReference>
<evidence type="ECO:0000256" key="1">
    <source>
        <dbReference type="ARBA" id="ARBA00022679"/>
    </source>
</evidence>
<dbReference type="Pfam" id="PF02458">
    <property type="entry name" value="Transferase"/>
    <property type="match status" value="1"/>
</dbReference>
<evidence type="ECO:0000313" key="2">
    <source>
        <dbReference type="EMBL" id="CAH2064493.1"/>
    </source>
</evidence>
<proteinExistence type="predicted"/>
<dbReference type="Gene3D" id="3.30.559.10">
    <property type="entry name" value="Chloramphenicol acetyltransferase-like domain"/>
    <property type="match status" value="1"/>
</dbReference>
<organism evidence="2 3">
    <name type="scientific">Thlaspi arvense</name>
    <name type="common">Field penny-cress</name>
    <dbReference type="NCBI Taxonomy" id="13288"/>
    <lineage>
        <taxon>Eukaryota</taxon>
        <taxon>Viridiplantae</taxon>
        <taxon>Streptophyta</taxon>
        <taxon>Embryophyta</taxon>
        <taxon>Tracheophyta</taxon>
        <taxon>Spermatophyta</taxon>
        <taxon>Magnoliopsida</taxon>
        <taxon>eudicotyledons</taxon>
        <taxon>Gunneridae</taxon>
        <taxon>Pentapetalae</taxon>
        <taxon>rosids</taxon>
        <taxon>malvids</taxon>
        <taxon>Brassicales</taxon>
        <taxon>Brassicaceae</taxon>
        <taxon>Thlaspideae</taxon>
        <taxon>Thlaspi</taxon>
    </lineage>
</organism>
<reference evidence="2 3" key="1">
    <citation type="submission" date="2022-03" db="EMBL/GenBank/DDBJ databases">
        <authorList>
            <person name="Nunn A."/>
            <person name="Chopra R."/>
            <person name="Nunn A."/>
            <person name="Contreras Garrido A."/>
        </authorList>
    </citation>
    <scope>NUCLEOTIDE SEQUENCE [LARGE SCALE GENOMIC DNA]</scope>
</reference>
<gene>
    <name evidence="2" type="ORF">TAV2_LOCUS17289</name>
</gene>
<dbReference type="AlphaFoldDB" id="A0AAU9SEM0"/>
<dbReference type="Proteomes" id="UP000836841">
    <property type="component" value="Chromosome 5"/>
</dbReference>
<sequence length="187" mass="20702">MIGLHPLDLSGWFLEGIDFPIHIPVLETETETKTAPANPETWMKERVFHFTKKKMLDLKAKTNGENGLSDMKISSFQAVTAHLWKSIIPHSGLNRARETSCIVAADFRQRLNPPPEKECFGNVTNIGIATTTVGDLVDHVLGWAALQARNVKISKYGVGSRTVSHEWLCGSRKLSLVGVNRSQPGQD</sequence>
<dbReference type="InterPro" id="IPR051283">
    <property type="entry name" value="Sec_Metabolite_Acyltrans"/>
</dbReference>